<keyword evidence="1" id="KW-0067">ATP-binding</keyword>
<dbReference type="AlphaFoldDB" id="A0A8X6LUK5"/>
<gene>
    <name evidence="3" type="primary">HaOG205669</name>
    <name evidence="3" type="ORF">TNCT_125541</name>
</gene>
<evidence type="ECO:0000313" key="4">
    <source>
        <dbReference type="Proteomes" id="UP000887116"/>
    </source>
</evidence>
<dbReference type="GO" id="GO:0043139">
    <property type="term" value="F:5'-3' DNA helicase activity"/>
    <property type="evidence" value="ECO:0007669"/>
    <property type="project" value="UniProtKB-EC"/>
</dbReference>
<dbReference type="OrthoDB" id="6434220at2759"/>
<evidence type="ECO:0000256" key="1">
    <source>
        <dbReference type="RuleBase" id="RU363044"/>
    </source>
</evidence>
<evidence type="ECO:0000313" key="3">
    <source>
        <dbReference type="EMBL" id="GFR21207.1"/>
    </source>
</evidence>
<reference evidence="3" key="1">
    <citation type="submission" date="2020-07" db="EMBL/GenBank/DDBJ databases">
        <title>Multicomponent nature underlies the extraordinary mechanical properties of spider dragline silk.</title>
        <authorList>
            <person name="Kono N."/>
            <person name="Nakamura H."/>
            <person name="Mori M."/>
            <person name="Yoshida Y."/>
            <person name="Ohtoshi R."/>
            <person name="Malay A.D."/>
            <person name="Moran D.A.P."/>
            <person name="Tomita M."/>
            <person name="Numata K."/>
            <person name="Arakawa K."/>
        </authorList>
    </citation>
    <scope>NUCLEOTIDE SEQUENCE</scope>
</reference>
<dbReference type="GO" id="GO:0016787">
    <property type="term" value="F:hydrolase activity"/>
    <property type="evidence" value="ECO:0007669"/>
    <property type="project" value="UniProtKB-KW"/>
</dbReference>
<dbReference type="GO" id="GO:0006281">
    <property type="term" value="P:DNA repair"/>
    <property type="evidence" value="ECO:0007669"/>
    <property type="project" value="UniProtKB-KW"/>
</dbReference>
<dbReference type="PANTHER" id="PTHR47642">
    <property type="entry name" value="ATP-DEPENDENT DNA HELICASE"/>
    <property type="match status" value="1"/>
</dbReference>
<comment type="caution">
    <text evidence="3">The sequence shown here is derived from an EMBL/GenBank/DDBJ whole genome shotgun (WGS) entry which is preliminary data.</text>
</comment>
<dbReference type="GO" id="GO:0000723">
    <property type="term" value="P:telomere maintenance"/>
    <property type="evidence" value="ECO:0007669"/>
    <property type="project" value="InterPro"/>
</dbReference>
<accession>A0A8X6LUK5</accession>
<comment type="catalytic activity">
    <reaction evidence="1">
        <text>ATP + H2O = ADP + phosphate + H(+)</text>
        <dbReference type="Rhea" id="RHEA:13065"/>
        <dbReference type="ChEBI" id="CHEBI:15377"/>
        <dbReference type="ChEBI" id="CHEBI:15378"/>
        <dbReference type="ChEBI" id="CHEBI:30616"/>
        <dbReference type="ChEBI" id="CHEBI:43474"/>
        <dbReference type="ChEBI" id="CHEBI:456216"/>
        <dbReference type="EC" id="5.6.2.3"/>
    </reaction>
</comment>
<keyword evidence="1" id="KW-0547">Nucleotide-binding</keyword>
<keyword evidence="1" id="KW-0233">DNA recombination</keyword>
<dbReference type="Pfam" id="PF05970">
    <property type="entry name" value="PIF1"/>
    <property type="match status" value="1"/>
</dbReference>
<keyword evidence="1" id="KW-0234">DNA repair</keyword>
<protein>
    <recommendedName>
        <fullName evidence="1">ATP-dependent DNA helicase</fullName>
        <ecNumber evidence="1">5.6.2.3</ecNumber>
    </recommendedName>
</protein>
<evidence type="ECO:0000259" key="2">
    <source>
        <dbReference type="Pfam" id="PF05970"/>
    </source>
</evidence>
<dbReference type="EC" id="5.6.2.3" evidence="1"/>
<dbReference type="InterPro" id="IPR051055">
    <property type="entry name" value="PIF1_helicase"/>
</dbReference>
<keyword evidence="1" id="KW-0378">Hydrolase</keyword>
<sequence length="190" mass="21661">MPEQHMTDDEFLYARRAMNVGQMDAFLFITRSISEQLNNQSDERLRLFITGNAGTGKTFLFNLLKNQVNRCYGKQVVKVSALTGVAARLVGGSTLHSTLKLPVQKDGRIVQMPILTGNYLRLMRQQWQHTEFLFIDEISMVPYEMLCMVDSRLKQLKNNELLFGGINICVFGDLMQLPPVRGNQVFDQPS</sequence>
<keyword evidence="4" id="KW-1185">Reference proteome</keyword>
<dbReference type="InterPro" id="IPR027417">
    <property type="entry name" value="P-loop_NTPase"/>
</dbReference>
<proteinExistence type="inferred from homology"/>
<dbReference type="Gene3D" id="3.40.50.300">
    <property type="entry name" value="P-loop containing nucleotide triphosphate hydrolases"/>
    <property type="match status" value="1"/>
</dbReference>
<keyword evidence="1" id="KW-0227">DNA damage</keyword>
<dbReference type="Proteomes" id="UP000887116">
    <property type="component" value="Unassembled WGS sequence"/>
</dbReference>
<organism evidence="3 4">
    <name type="scientific">Trichonephila clavata</name>
    <name type="common">Joro spider</name>
    <name type="synonym">Nephila clavata</name>
    <dbReference type="NCBI Taxonomy" id="2740835"/>
    <lineage>
        <taxon>Eukaryota</taxon>
        <taxon>Metazoa</taxon>
        <taxon>Ecdysozoa</taxon>
        <taxon>Arthropoda</taxon>
        <taxon>Chelicerata</taxon>
        <taxon>Arachnida</taxon>
        <taxon>Araneae</taxon>
        <taxon>Araneomorphae</taxon>
        <taxon>Entelegynae</taxon>
        <taxon>Araneoidea</taxon>
        <taxon>Nephilidae</taxon>
        <taxon>Trichonephila</taxon>
    </lineage>
</organism>
<dbReference type="SUPFAM" id="SSF52540">
    <property type="entry name" value="P-loop containing nucleoside triphosphate hydrolases"/>
    <property type="match status" value="1"/>
</dbReference>
<dbReference type="GO" id="GO:0005524">
    <property type="term" value="F:ATP binding"/>
    <property type="evidence" value="ECO:0007669"/>
    <property type="project" value="UniProtKB-KW"/>
</dbReference>
<comment type="similarity">
    <text evidence="1">Belongs to the helicase family.</text>
</comment>
<dbReference type="EMBL" id="BMAO01027996">
    <property type="protein sequence ID" value="GFR21207.1"/>
    <property type="molecule type" value="Genomic_DNA"/>
</dbReference>
<comment type="cofactor">
    <cofactor evidence="1">
        <name>Mg(2+)</name>
        <dbReference type="ChEBI" id="CHEBI:18420"/>
    </cofactor>
</comment>
<name>A0A8X6LUK5_TRICU</name>
<dbReference type="InterPro" id="IPR010285">
    <property type="entry name" value="DNA_helicase_pif1-like_DEAD"/>
</dbReference>
<keyword evidence="1 3" id="KW-0347">Helicase</keyword>
<feature type="domain" description="DNA helicase Pif1-like DEAD-box helicase" evidence="2">
    <location>
        <begin position="33"/>
        <end position="181"/>
    </location>
</feature>
<dbReference type="GO" id="GO:0006310">
    <property type="term" value="P:DNA recombination"/>
    <property type="evidence" value="ECO:0007669"/>
    <property type="project" value="UniProtKB-KW"/>
</dbReference>